<evidence type="ECO:0000313" key="2">
    <source>
        <dbReference type="EMBL" id="GFY66162.1"/>
    </source>
</evidence>
<dbReference type="EMBL" id="BMAV01015863">
    <property type="protein sequence ID" value="GFY66162.1"/>
    <property type="molecule type" value="Genomic_DNA"/>
</dbReference>
<feature type="region of interest" description="Disordered" evidence="1">
    <location>
        <begin position="21"/>
        <end position="51"/>
    </location>
</feature>
<comment type="caution">
    <text evidence="2">The sequence shown here is derived from an EMBL/GenBank/DDBJ whole genome shotgun (WGS) entry which is preliminary data.</text>
</comment>
<protein>
    <submittedName>
        <fullName evidence="2">Uncharacterized protein</fullName>
    </submittedName>
</protein>
<reference evidence="2" key="1">
    <citation type="submission" date="2020-08" db="EMBL/GenBank/DDBJ databases">
        <title>Multicomponent nature underlies the extraordinary mechanical properties of spider dragline silk.</title>
        <authorList>
            <person name="Kono N."/>
            <person name="Nakamura H."/>
            <person name="Mori M."/>
            <person name="Yoshida Y."/>
            <person name="Ohtoshi R."/>
            <person name="Malay A.D."/>
            <person name="Moran D.A.P."/>
            <person name="Tomita M."/>
            <person name="Numata K."/>
            <person name="Arakawa K."/>
        </authorList>
    </citation>
    <scope>NUCLEOTIDE SEQUENCE</scope>
</reference>
<evidence type="ECO:0000313" key="3">
    <source>
        <dbReference type="Proteomes" id="UP000886998"/>
    </source>
</evidence>
<dbReference type="Proteomes" id="UP000886998">
    <property type="component" value="Unassembled WGS sequence"/>
</dbReference>
<gene>
    <name evidence="2" type="ORF">TNIN_361011</name>
</gene>
<accession>A0A8X6Y605</accession>
<dbReference type="AlphaFoldDB" id="A0A8X6Y605"/>
<evidence type="ECO:0000256" key="1">
    <source>
        <dbReference type="SAM" id="MobiDB-lite"/>
    </source>
</evidence>
<proteinExistence type="predicted"/>
<organism evidence="2 3">
    <name type="scientific">Trichonephila inaurata madagascariensis</name>
    <dbReference type="NCBI Taxonomy" id="2747483"/>
    <lineage>
        <taxon>Eukaryota</taxon>
        <taxon>Metazoa</taxon>
        <taxon>Ecdysozoa</taxon>
        <taxon>Arthropoda</taxon>
        <taxon>Chelicerata</taxon>
        <taxon>Arachnida</taxon>
        <taxon>Araneae</taxon>
        <taxon>Araneomorphae</taxon>
        <taxon>Entelegynae</taxon>
        <taxon>Araneoidea</taxon>
        <taxon>Nephilidae</taxon>
        <taxon>Trichonephila</taxon>
        <taxon>Trichonephila inaurata</taxon>
    </lineage>
</organism>
<feature type="compositionally biased region" description="Basic and acidic residues" evidence="1">
    <location>
        <begin position="38"/>
        <end position="50"/>
    </location>
</feature>
<dbReference type="OrthoDB" id="10550936at2759"/>
<name>A0A8X6Y605_9ARAC</name>
<sequence length="107" mass="11588">MISFLFLRAVLLAEEHQRMVKSNKPHASLESFPGELAGGKDRSSRGRKSTDGVGVCECAAFPISTLKQTVVCGVGRQEILFHSATRATAVDAPFALALVVFTVMKFF</sequence>
<keyword evidence="3" id="KW-1185">Reference proteome</keyword>